<dbReference type="PIRSF" id="PIRSF000232">
    <property type="entry name" value="YdjA"/>
    <property type="match status" value="1"/>
</dbReference>
<dbReference type="InterPro" id="IPR029479">
    <property type="entry name" value="Nitroreductase"/>
</dbReference>
<reference evidence="10 11" key="1">
    <citation type="submission" date="2016-10" db="EMBL/GenBank/DDBJ databases">
        <authorList>
            <person name="de Groot N.N."/>
        </authorList>
    </citation>
    <scope>NUCLEOTIDE SEQUENCE [LARGE SCALE GENOMIC DNA]</scope>
    <source>
        <strain evidence="10 11">DSM 23126</strain>
    </source>
</reference>
<dbReference type="Pfam" id="PF00881">
    <property type="entry name" value="Nitroreductase"/>
    <property type="match status" value="1"/>
</dbReference>
<feature type="binding site" evidence="8">
    <location>
        <position position="39"/>
    </location>
    <ligand>
        <name>FMN</name>
        <dbReference type="ChEBI" id="CHEBI:58210"/>
        <note>ligand shared between dimeric partners</note>
    </ligand>
</feature>
<gene>
    <name evidence="10" type="ORF">SAMN05421781_0451</name>
</gene>
<evidence type="ECO:0000256" key="2">
    <source>
        <dbReference type="ARBA" id="ARBA00022630"/>
    </source>
</evidence>
<evidence type="ECO:0000256" key="5">
    <source>
        <dbReference type="ARBA" id="ARBA00023002"/>
    </source>
</evidence>
<comment type="cofactor">
    <cofactor evidence="8">
        <name>FMN</name>
        <dbReference type="ChEBI" id="CHEBI:58210"/>
    </cofactor>
    <text evidence="8">Binds 1 FMN per subunit.</text>
</comment>
<feature type="domain" description="Nitroreductase" evidence="9">
    <location>
        <begin position="8"/>
        <end position="168"/>
    </location>
</feature>
<dbReference type="CDD" id="cd02135">
    <property type="entry name" value="YdjA-like"/>
    <property type="match status" value="1"/>
</dbReference>
<protein>
    <recommendedName>
        <fullName evidence="7">Putative NAD(P)H nitroreductase</fullName>
        <ecNumber evidence="7">1.-.-.-</ecNumber>
    </recommendedName>
</protein>
<evidence type="ECO:0000256" key="8">
    <source>
        <dbReference type="PIRSR" id="PIRSR000232-1"/>
    </source>
</evidence>
<proteinExistence type="inferred from homology"/>
<evidence type="ECO:0000256" key="6">
    <source>
        <dbReference type="ARBA" id="ARBA00023027"/>
    </source>
</evidence>
<dbReference type="STRING" id="1122204.SAMN05421781_0451"/>
<dbReference type="Gene3D" id="3.40.109.10">
    <property type="entry name" value="NADH Oxidase"/>
    <property type="match status" value="1"/>
</dbReference>
<evidence type="ECO:0000313" key="11">
    <source>
        <dbReference type="Proteomes" id="UP000199488"/>
    </source>
</evidence>
<comment type="similarity">
    <text evidence="1 7">Belongs to the nitroreductase family.</text>
</comment>
<keyword evidence="5 7" id="KW-0560">Oxidoreductase</keyword>
<dbReference type="EC" id="1.-.-.-" evidence="7"/>
<dbReference type="InterPro" id="IPR052530">
    <property type="entry name" value="NAD(P)H_nitroreductase"/>
</dbReference>
<sequence length="191" mass="21520">MDALTAIHSRRSNGLVEETEVPEEVIMQVLEAGTWAPSHHKTEPWRYFVMTGDGRRQLGGAMAAIAAEEMTPEEQVEKQKNLEKQKQKPMRAPVVIAVAAEPSEEERVDTLEEYGAVYASIQNMLLAAHALGLAAFWRTGMHCYHPKMNELFGLSGQGRVLGLIYIGYPVREMKEGRRRPVEQVTTWITEE</sequence>
<feature type="binding site" description="in other chain" evidence="8">
    <location>
        <begin position="10"/>
        <end position="12"/>
    </location>
    <ligand>
        <name>FMN</name>
        <dbReference type="ChEBI" id="CHEBI:58210"/>
        <note>ligand shared between dimeric partners</note>
    </ligand>
</feature>
<evidence type="ECO:0000256" key="4">
    <source>
        <dbReference type="ARBA" id="ARBA00022857"/>
    </source>
</evidence>
<dbReference type="InterPro" id="IPR000415">
    <property type="entry name" value="Nitroreductase-like"/>
</dbReference>
<feature type="binding site" description="in other chain" evidence="8">
    <location>
        <begin position="137"/>
        <end position="139"/>
    </location>
    <ligand>
        <name>FMN</name>
        <dbReference type="ChEBI" id="CHEBI:58210"/>
        <note>ligand shared between dimeric partners</note>
    </ligand>
</feature>
<dbReference type="RefSeq" id="WP_091610606.1">
    <property type="nucleotide sequence ID" value="NZ_FNNC01000001.1"/>
</dbReference>
<evidence type="ECO:0000256" key="3">
    <source>
        <dbReference type="ARBA" id="ARBA00022643"/>
    </source>
</evidence>
<dbReference type="SUPFAM" id="SSF55469">
    <property type="entry name" value="FMN-dependent nitroreductase-like"/>
    <property type="match status" value="1"/>
</dbReference>
<dbReference type="PANTHER" id="PTHR43821">
    <property type="entry name" value="NAD(P)H NITROREDUCTASE YDJA-RELATED"/>
    <property type="match status" value="1"/>
</dbReference>
<name>A0A1H2QSR4_9BACI</name>
<evidence type="ECO:0000256" key="1">
    <source>
        <dbReference type="ARBA" id="ARBA00007118"/>
    </source>
</evidence>
<dbReference type="AlphaFoldDB" id="A0A1H2QSR4"/>
<dbReference type="EMBL" id="FNNC01000001">
    <property type="protein sequence ID" value="SDW10213.1"/>
    <property type="molecule type" value="Genomic_DNA"/>
</dbReference>
<organism evidence="10 11">
    <name type="scientific">Marinococcus luteus</name>
    <dbReference type="NCBI Taxonomy" id="1122204"/>
    <lineage>
        <taxon>Bacteria</taxon>
        <taxon>Bacillati</taxon>
        <taxon>Bacillota</taxon>
        <taxon>Bacilli</taxon>
        <taxon>Bacillales</taxon>
        <taxon>Bacillaceae</taxon>
        <taxon>Marinococcus</taxon>
    </lineage>
</organism>
<keyword evidence="3 7" id="KW-0288">FMN</keyword>
<evidence type="ECO:0000256" key="7">
    <source>
        <dbReference type="PIRNR" id="PIRNR000232"/>
    </source>
</evidence>
<dbReference type="InterPro" id="IPR026021">
    <property type="entry name" value="YdjA-like"/>
</dbReference>
<evidence type="ECO:0000313" key="10">
    <source>
        <dbReference type="EMBL" id="SDW10213.1"/>
    </source>
</evidence>
<keyword evidence="4 7" id="KW-0521">NADP</keyword>
<keyword evidence="6 7" id="KW-0520">NAD</keyword>
<evidence type="ECO:0000259" key="9">
    <source>
        <dbReference type="Pfam" id="PF00881"/>
    </source>
</evidence>
<dbReference type="GO" id="GO:0016491">
    <property type="term" value="F:oxidoreductase activity"/>
    <property type="evidence" value="ECO:0007669"/>
    <property type="project" value="UniProtKB-UniRule"/>
</dbReference>
<dbReference type="Proteomes" id="UP000199488">
    <property type="component" value="Unassembled WGS sequence"/>
</dbReference>
<dbReference type="PANTHER" id="PTHR43821:SF1">
    <property type="entry name" value="NAD(P)H NITROREDUCTASE YDJA-RELATED"/>
    <property type="match status" value="1"/>
</dbReference>
<dbReference type="OrthoDB" id="9804207at2"/>
<accession>A0A1H2QSR4</accession>
<keyword evidence="2 7" id="KW-0285">Flavoprotein</keyword>
<keyword evidence="11" id="KW-1185">Reference proteome</keyword>